<proteinExistence type="predicted"/>
<evidence type="ECO:0000313" key="1">
    <source>
        <dbReference type="EMBL" id="EDT11909.1"/>
    </source>
</evidence>
<dbReference type="AlphaFoldDB" id="B1FVQ8"/>
<gene>
    <name evidence="1" type="ORF">BgramDRAFT_1515</name>
</gene>
<accession>B1FVQ8</accession>
<evidence type="ECO:0000313" key="2">
    <source>
        <dbReference type="Proteomes" id="UP000005045"/>
    </source>
</evidence>
<protein>
    <submittedName>
        <fullName evidence="1">Uncharacterized protein</fullName>
    </submittedName>
</protein>
<comment type="caution">
    <text evidence="1">The sequence shown here is derived from an EMBL/GenBank/DDBJ whole genome shotgun (WGS) entry which is preliminary data.</text>
</comment>
<organism evidence="1 2">
    <name type="scientific">Paraburkholderia graminis (strain ATCC 700544 / DSM 17151 / LMG 18924 / NCIMB 13744 / C4D1M)</name>
    <dbReference type="NCBI Taxonomy" id="396598"/>
    <lineage>
        <taxon>Bacteria</taxon>
        <taxon>Pseudomonadati</taxon>
        <taxon>Pseudomonadota</taxon>
        <taxon>Betaproteobacteria</taxon>
        <taxon>Burkholderiales</taxon>
        <taxon>Burkholderiaceae</taxon>
        <taxon>Paraburkholderia</taxon>
    </lineage>
</organism>
<dbReference type="Proteomes" id="UP000005045">
    <property type="component" value="Unassembled WGS sequence"/>
</dbReference>
<keyword evidence="2" id="KW-1185">Reference proteome</keyword>
<dbReference type="EMBL" id="ABLD01000003">
    <property type="protein sequence ID" value="EDT11909.1"/>
    <property type="molecule type" value="Genomic_DNA"/>
</dbReference>
<sequence>MHIHLGVLVIVEAGAAQLGVVERKAERLDQMQTCAGVRTQADDVAGVRRNFRFDENDIEHKVTR</sequence>
<name>B1FVQ8_PARG4</name>
<reference evidence="1 2" key="1">
    <citation type="submission" date="2008-03" db="EMBL/GenBank/DDBJ databases">
        <title>Sequencing of the draft genome and assembly of Burkholderia graminis C4D1M.</title>
        <authorList>
            <consortium name="US DOE Joint Genome Institute (JGI-PGF)"/>
            <person name="Copeland A."/>
            <person name="Lucas S."/>
            <person name="Lapidus A."/>
            <person name="Glavina del Rio T."/>
            <person name="Dalin E."/>
            <person name="Tice H."/>
            <person name="Bruce D."/>
            <person name="Goodwin L."/>
            <person name="Pitluck S."/>
            <person name="Larimer F."/>
            <person name="Land M.L."/>
            <person name="Hauser L."/>
            <person name="Tiedje J."/>
            <person name="Richardson P."/>
        </authorList>
    </citation>
    <scope>NUCLEOTIDE SEQUENCE [LARGE SCALE GENOMIC DNA]</scope>
    <source>
        <strain evidence="2">ATCC 700544 / DSM 17151 / LMG 18924 / NCIMB 13744 / C4D1M</strain>
    </source>
</reference>